<dbReference type="AlphaFoldDB" id="L0KWB9"/>
<dbReference type="GO" id="GO:2001118">
    <property type="term" value="P:tetrahydromethanopterin biosynthetic process"/>
    <property type="evidence" value="ECO:0007669"/>
    <property type="project" value="UniProtKB-UniRule"/>
</dbReference>
<dbReference type="EMBL" id="CP003362">
    <property type="protein sequence ID" value="AGB49747.1"/>
    <property type="molecule type" value="Genomic_DNA"/>
</dbReference>
<comment type="cofactor">
    <cofactor evidence="5">
        <name>Mg(2+)</name>
        <dbReference type="ChEBI" id="CHEBI:18420"/>
    </cofactor>
</comment>
<evidence type="ECO:0000313" key="8">
    <source>
        <dbReference type="Proteomes" id="UP000010866"/>
    </source>
</evidence>
<evidence type="ECO:0000256" key="1">
    <source>
        <dbReference type="ARBA" id="ARBA00022679"/>
    </source>
</evidence>
<evidence type="ECO:0000256" key="5">
    <source>
        <dbReference type="HAMAP-Rule" id="MF_02131"/>
    </source>
</evidence>
<comment type="similarity">
    <text evidence="5">Belongs to the archaeal 6-HMPDK family.</text>
</comment>
<name>L0KWB9_METHD</name>
<keyword evidence="5" id="KW-0460">Magnesium</keyword>
<evidence type="ECO:0000259" key="6">
    <source>
        <dbReference type="Pfam" id="PF01973"/>
    </source>
</evidence>
<proteinExistence type="inferred from homology"/>
<dbReference type="KEGG" id="mhz:Metho_1547"/>
<dbReference type="GO" id="GO:0009229">
    <property type="term" value="P:thiamine diphosphate biosynthetic process"/>
    <property type="evidence" value="ECO:0007669"/>
    <property type="project" value="InterPro"/>
</dbReference>
<dbReference type="InterPro" id="IPR036759">
    <property type="entry name" value="TPK_catalytic_sf"/>
</dbReference>
<keyword evidence="4 5" id="KW-0067">ATP-binding</keyword>
<dbReference type="HAMAP" id="MF_02131">
    <property type="entry name" value="HMPDK_arch"/>
    <property type="match status" value="1"/>
</dbReference>
<dbReference type="GO" id="GO:0016301">
    <property type="term" value="F:kinase activity"/>
    <property type="evidence" value="ECO:0007669"/>
    <property type="project" value="UniProtKB-KW"/>
</dbReference>
<dbReference type="STRING" id="867904.Metho_1547"/>
<keyword evidence="3 5" id="KW-0418">Kinase</keyword>
<protein>
    <recommendedName>
        <fullName evidence="5">6-hydroxymethyl-7,8-dihydropterin pyrophosphokinase</fullName>
        <shortName evidence="5">HPPK</shortName>
        <ecNumber evidence="5">2.7.6.3</ecNumber>
    </recommendedName>
    <alternativeName>
        <fullName evidence="5">2-amino-4-hydroxy-6-hydroxymethyldihydropteridine pyrophosphokinase</fullName>
    </alternativeName>
    <alternativeName>
        <fullName evidence="5">6-hydroxymethyl-7,8-dihydropterin diphosphokinase</fullName>
        <shortName evidence="5">6-HMPDK</shortName>
    </alternativeName>
    <alternativeName>
        <fullName evidence="5">7,8-dihydro-6-hydroxymethylpterin diphosphokinase</fullName>
    </alternativeName>
    <alternativeName>
        <fullName evidence="5">7,8-dihydro-6-hydroxymethylpterin pyrophosphokinase</fullName>
        <shortName evidence="5">PPPK</shortName>
    </alternativeName>
</protein>
<dbReference type="SUPFAM" id="SSF63999">
    <property type="entry name" value="Thiamin pyrophosphokinase, catalytic domain"/>
    <property type="match status" value="1"/>
</dbReference>
<accession>L0KWB9</accession>
<dbReference type="InterPro" id="IPR027510">
    <property type="entry name" value="HMPDK_MptE"/>
</dbReference>
<reference evidence="8" key="1">
    <citation type="submission" date="2012-02" db="EMBL/GenBank/DDBJ databases">
        <title>Complete sequence of chromosome of Methanomethylovorans hollandica DSM 15978.</title>
        <authorList>
            <person name="Lucas S."/>
            <person name="Copeland A."/>
            <person name="Lapidus A."/>
            <person name="Glavina del Rio T."/>
            <person name="Dalin E."/>
            <person name="Tice H."/>
            <person name="Bruce D."/>
            <person name="Goodwin L."/>
            <person name="Pitluck S."/>
            <person name="Peters L."/>
            <person name="Mikhailova N."/>
            <person name="Held B."/>
            <person name="Kyrpides N."/>
            <person name="Mavromatis K."/>
            <person name="Ivanova N."/>
            <person name="Brettin T."/>
            <person name="Detter J.C."/>
            <person name="Han C."/>
            <person name="Larimer F."/>
            <person name="Land M."/>
            <person name="Hauser L."/>
            <person name="Markowitz V."/>
            <person name="Cheng J.-F."/>
            <person name="Hugenholtz P."/>
            <person name="Woyke T."/>
            <person name="Wu D."/>
            <person name="Spring S."/>
            <person name="Schroeder M."/>
            <person name="Brambilla E."/>
            <person name="Klenk H.-P."/>
            <person name="Eisen J.A."/>
        </authorList>
    </citation>
    <scope>NUCLEOTIDE SEQUENCE [LARGE SCALE GENOMIC DNA]</scope>
    <source>
        <strain evidence="8">DSM 15978 / NBRC 107637 / DMS1</strain>
    </source>
</reference>
<keyword evidence="2 5" id="KW-0547">Nucleotide-binding</keyword>
<evidence type="ECO:0000256" key="3">
    <source>
        <dbReference type="ARBA" id="ARBA00022777"/>
    </source>
</evidence>
<dbReference type="GO" id="GO:0004788">
    <property type="term" value="F:thiamine diphosphokinase activity"/>
    <property type="evidence" value="ECO:0007669"/>
    <property type="project" value="InterPro"/>
</dbReference>
<comment type="pathway">
    <text evidence="5">Cofactor biosynthesis; 5,6,7,8-tetrahydromethanopterin biosynthesis.</text>
</comment>
<dbReference type="Proteomes" id="UP000010866">
    <property type="component" value="Chromosome"/>
</dbReference>
<dbReference type="Pfam" id="PF01973">
    <property type="entry name" value="MptE-like"/>
    <property type="match status" value="1"/>
</dbReference>
<feature type="domain" description="6-hydroxymethylpterin diphosphokinase MptE-like" evidence="6">
    <location>
        <begin position="43"/>
        <end position="182"/>
    </location>
</feature>
<dbReference type="RefSeq" id="WP_015324912.1">
    <property type="nucleotide sequence ID" value="NC_019977.1"/>
</dbReference>
<keyword evidence="8" id="KW-1185">Reference proteome</keyword>
<evidence type="ECO:0000256" key="2">
    <source>
        <dbReference type="ARBA" id="ARBA00022741"/>
    </source>
</evidence>
<dbReference type="UniPathway" id="UPA00065"/>
<dbReference type="GO" id="GO:0000287">
    <property type="term" value="F:magnesium ion binding"/>
    <property type="evidence" value="ECO:0007669"/>
    <property type="project" value="UniProtKB-UniRule"/>
</dbReference>
<dbReference type="PANTHER" id="PTHR39648:SF1">
    <property type="entry name" value="6-HYDROXYMETHYL-7,8-DIHYDROPTERIN PYROPHOSPHOKINASE"/>
    <property type="match status" value="1"/>
</dbReference>
<keyword evidence="1 5" id="KW-0808">Transferase</keyword>
<dbReference type="HOGENOM" id="CLU_093043_0_0_2"/>
<comment type="function">
    <text evidence="5">Catalyzes the transfer of diphosphate from ATP to 6-hydroxymethyl-7,8-dihydropterin (6-HMD), leading to 6-hydroxymethyl-7,8-dihydropterin diphosphate (6-HMDP).</text>
</comment>
<sequence>MDFTSWQPVYEEILQDLGFSRAEDERAALLLSHLLEGKISPGLGALKGAISGKHVLVCGNGPNLAEDLGRLDLERYVVIAADGATTIVMDTGRIPDIIVTDLDGDVEREIEASEQGSLVVVHAHGDNMSKLLRYVPQLTNIIGSTQAVPLQNVFNFGGFTDGDRAVHVAIEFGAETIKLAGFFFDDPVVSPAKSKKLKWARRLISSLGVES</sequence>
<dbReference type="InterPro" id="IPR002826">
    <property type="entry name" value="MptE-like"/>
</dbReference>
<evidence type="ECO:0000313" key="7">
    <source>
        <dbReference type="EMBL" id="AGB49747.1"/>
    </source>
</evidence>
<organism evidence="7 8">
    <name type="scientific">Methanomethylovorans hollandica (strain DSM 15978 / NBRC 107637 / DMS1)</name>
    <dbReference type="NCBI Taxonomy" id="867904"/>
    <lineage>
        <taxon>Archaea</taxon>
        <taxon>Methanobacteriati</taxon>
        <taxon>Methanobacteriota</taxon>
        <taxon>Stenosarchaea group</taxon>
        <taxon>Methanomicrobia</taxon>
        <taxon>Methanosarcinales</taxon>
        <taxon>Methanosarcinaceae</taxon>
        <taxon>Methanomethylovorans</taxon>
    </lineage>
</organism>
<dbReference type="GO" id="GO:0003848">
    <property type="term" value="F:2-amino-4-hydroxy-6-hydroxymethyldihydropteridine diphosphokinase activity"/>
    <property type="evidence" value="ECO:0007669"/>
    <property type="project" value="UniProtKB-UniRule"/>
</dbReference>
<dbReference type="OrthoDB" id="34207at2157"/>
<dbReference type="EC" id="2.7.6.3" evidence="5"/>
<evidence type="ECO:0000256" key="4">
    <source>
        <dbReference type="ARBA" id="ARBA00022840"/>
    </source>
</evidence>
<dbReference type="GeneID" id="14407356"/>
<gene>
    <name evidence="5" type="primary">mptE</name>
    <name evidence="7" type="ordered locus">Metho_1547</name>
</gene>
<dbReference type="PANTHER" id="PTHR39648">
    <property type="entry name" value="6-HYDROXYMETHYL-7,8-DIHYDROPTERIN PYROPHOSPHOKINASE"/>
    <property type="match status" value="1"/>
</dbReference>
<comment type="catalytic activity">
    <reaction evidence="5">
        <text>6-hydroxymethyl-7,8-dihydropterin + ATP = (7,8-dihydropterin-6-yl)methyl diphosphate + AMP + H(+)</text>
        <dbReference type="Rhea" id="RHEA:11412"/>
        <dbReference type="ChEBI" id="CHEBI:15378"/>
        <dbReference type="ChEBI" id="CHEBI:30616"/>
        <dbReference type="ChEBI" id="CHEBI:44841"/>
        <dbReference type="ChEBI" id="CHEBI:72950"/>
        <dbReference type="ChEBI" id="CHEBI:456215"/>
        <dbReference type="EC" id="2.7.6.3"/>
    </reaction>
</comment>
<dbReference type="GO" id="GO:0005524">
    <property type="term" value="F:ATP binding"/>
    <property type="evidence" value="ECO:0007669"/>
    <property type="project" value="UniProtKB-UniRule"/>
</dbReference>